<keyword evidence="10" id="KW-1185">Reference proteome</keyword>
<evidence type="ECO:0000256" key="4">
    <source>
        <dbReference type="ARBA" id="ARBA00022723"/>
    </source>
</evidence>
<dbReference type="InterPro" id="IPR000092">
    <property type="entry name" value="Polyprenyl_synt"/>
</dbReference>
<reference evidence="9 10" key="1">
    <citation type="submission" date="2016-10" db="EMBL/GenBank/DDBJ databases">
        <authorList>
            <person name="de Groot N.N."/>
        </authorList>
    </citation>
    <scope>NUCLEOTIDE SEQUENCE [LARGE SCALE GENOMIC DNA]</scope>
    <source>
        <strain evidence="9 10">CGMCC 4.5739</strain>
    </source>
</reference>
<dbReference type="SUPFAM" id="SSF48576">
    <property type="entry name" value="Terpenoid synthases"/>
    <property type="match status" value="1"/>
</dbReference>
<evidence type="ECO:0000256" key="2">
    <source>
        <dbReference type="ARBA" id="ARBA00006706"/>
    </source>
</evidence>
<evidence type="ECO:0000256" key="1">
    <source>
        <dbReference type="ARBA" id="ARBA00001946"/>
    </source>
</evidence>
<dbReference type="GO" id="GO:0008299">
    <property type="term" value="P:isoprenoid biosynthetic process"/>
    <property type="evidence" value="ECO:0007669"/>
    <property type="project" value="UniProtKB-KW"/>
</dbReference>
<evidence type="ECO:0000313" key="9">
    <source>
        <dbReference type="EMBL" id="SFD45290.1"/>
    </source>
</evidence>
<dbReference type="PANTHER" id="PTHR43281:SF1">
    <property type="entry name" value="FARNESYL DIPHOSPHATE SYNTHASE"/>
    <property type="match status" value="1"/>
</dbReference>
<gene>
    <name evidence="9" type="ORF">SAMN05421773_11611</name>
</gene>
<name>A0A1I1SQF3_9ACTN</name>
<evidence type="ECO:0000256" key="6">
    <source>
        <dbReference type="ARBA" id="ARBA00023229"/>
    </source>
</evidence>
<evidence type="ECO:0000313" key="10">
    <source>
        <dbReference type="Proteomes" id="UP000199207"/>
    </source>
</evidence>
<evidence type="ECO:0000256" key="3">
    <source>
        <dbReference type="ARBA" id="ARBA00022679"/>
    </source>
</evidence>
<organism evidence="9 10">
    <name type="scientific">Streptomyces aidingensis</name>
    <dbReference type="NCBI Taxonomy" id="910347"/>
    <lineage>
        <taxon>Bacteria</taxon>
        <taxon>Bacillati</taxon>
        <taxon>Actinomycetota</taxon>
        <taxon>Actinomycetes</taxon>
        <taxon>Kitasatosporales</taxon>
        <taxon>Streptomycetaceae</taxon>
        <taxon>Streptomyces</taxon>
    </lineage>
</organism>
<keyword evidence="3 7" id="KW-0808">Transferase</keyword>
<evidence type="ECO:0000256" key="7">
    <source>
        <dbReference type="RuleBase" id="RU004466"/>
    </source>
</evidence>
<keyword evidence="4" id="KW-0479">Metal-binding</keyword>
<dbReference type="InterPro" id="IPR008949">
    <property type="entry name" value="Isoprenoid_synthase_dom_sf"/>
</dbReference>
<comment type="cofactor">
    <cofactor evidence="1">
        <name>Mg(2+)</name>
        <dbReference type="ChEBI" id="CHEBI:18420"/>
    </cofactor>
</comment>
<dbReference type="STRING" id="910347.SAMN05421773_11611"/>
<dbReference type="AlphaFoldDB" id="A0A1I1SQF3"/>
<keyword evidence="6" id="KW-0414">Isoprene biosynthesis</keyword>
<dbReference type="Pfam" id="PF00348">
    <property type="entry name" value="polyprenyl_synt"/>
    <property type="match status" value="1"/>
</dbReference>
<dbReference type="PANTHER" id="PTHR43281">
    <property type="entry name" value="FARNESYL DIPHOSPHATE SYNTHASE"/>
    <property type="match status" value="1"/>
</dbReference>
<keyword evidence="5" id="KW-0460">Magnesium</keyword>
<dbReference type="RefSeq" id="WP_093840875.1">
    <property type="nucleotide sequence ID" value="NZ_FOLM01000016.1"/>
</dbReference>
<dbReference type="GO" id="GO:0004659">
    <property type="term" value="F:prenyltransferase activity"/>
    <property type="evidence" value="ECO:0007669"/>
    <property type="project" value="InterPro"/>
</dbReference>
<comment type="similarity">
    <text evidence="2 7">Belongs to the FPP/GGPP synthase family.</text>
</comment>
<dbReference type="EMBL" id="FOLM01000016">
    <property type="protein sequence ID" value="SFD45290.1"/>
    <property type="molecule type" value="Genomic_DNA"/>
</dbReference>
<evidence type="ECO:0000256" key="8">
    <source>
        <dbReference type="SAM" id="MobiDB-lite"/>
    </source>
</evidence>
<sequence length="336" mass="33979">MAVPARTPARPVTARRTEELLRRCRELIRPELESAVAQLPGPSRETAGHALGRPAPGGPPGTGRDFCPALAVLAAEAVGGSAGQAVPGAVAVELVHAFTLAPGGPGTGPAVPTGDALLALALNVLVRHARRDRREDAMGLLCQALSALLRGQARDLAFAARPWRGAGAVTPEEYRAAARDSTGALSGCAAALGALLAGGDERCVARLATAGRQFGLALRISDDLLGLWGDPARTGGPAGGGLSRGGKSLPVLLALAAASPAAVRLAALLDDAGTPEPEAVPRALRLIEEAGGRARATAEARAALARAGRALDGLPLRPRIRRELAALADYAVARAG</sequence>
<dbReference type="Proteomes" id="UP000199207">
    <property type="component" value="Unassembled WGS sequence"/>
</dbReference>
<proteinExistence type="inferred from homology"/>
<accession>A0A1I1SQF3</accession>
<feature type="region of interest" description="Disordered" evidence="8">
    <location>
        <begin position="37"/>
        <end position="63"/>
    </location>
</feature>
<protein>
    <submittedName>
        <fullName evidence="9">Geranylgeranyl diphosphate synthase, type I</fullName>
    </submittedName>
</protein>
<dbReference type="Gene3D" id="1.10.600.10">
    <property type="entry name" value="Farnesyl Diphosphate Synthase"/>
    <property type="match status" value="2"/>
</dbReference>
<dbReference type="GO" id="GO:0046872">
    <property type="term" value="F:metal ion binding"/>
    <property type="evidence" value="ECO:0007669"/>
    <property type="project" value="UniProtKB-KW"/>
</dbReference>
<evidence type="ECO:0000256" key="5">
    <source>
        <dbReference type="ARBA" id="ARBA00022842"/>
    </source>
</evidence>
<dbReference type="CDD" id="cd00385">
    <property type="entry name" value="Isoprenoid_Biosyn_C1"/>
    <property type="match status" value="1"/>
</dbReference>